<keyword evidence="1" id="KW-0614">Plasmid</keyword>
<name>L0EK35_THECK</name>
<sequence>MTLSRHQREKDLNEVIAARRAAAVKLREALALIDAAKRKLTYNKSDAIVFDLKQIYEQLKETTETLEDPEFDPTL</sequence>
<geneLocation type="plasmid" evidence="1 2">
    <name>pTHECO01</name>
</geneLocation>
<proteinExistence type="predicted"/>
<gene>
    <name evidence="1" type="ordered locus">Theco_4053</name>
</gene>
<dbReference type="RefSeq" id="WP_015256766.1">
    <property type="nucleotide sequence ID" value="NC_019898.1"/>
</dbReference>
<protein>
    <submittedName>
        <fullName evidence="1">Uncharacterized protein</fullName>
    </submittedName>
</protein>
<dbReference type="Proteomes" id="UP000010795">
    <property type="component" value="Plasmid pTHECO01"/>
</dbReference>
<reference evidence="2" key="1">
    <citation type="submission" date="2012-01" db="EMBL/GenBank/DDBJ databases">
        <title>Complete sequence of plasmid of Thermobacillus composti KWC4.</title>
        <authorList>
            <person name="Lucas S."/>
            <person name="Han J."/>
            <person name="Lapidus A."/>
            <person name="Cheng J.-F."/>
            <person name="Goodwin L."/>
            <person name="Pitluck S."/>
            <person name="Peters L."/>
            <person name="Ovchinnikova G."/>
            <person name="Teshima H."/>
            <person name="Detter J.C."/>
            <person name="Han C."/>
            <person name="Tapia R."/>
            <person name="Land M."/>
            <person name="Hauser L."/>
            <person name="Kyrpides N."/>
            <person name="Ivanova N."/>
            <person name="Pagani I."/>
            <person name="Anderson I."/>
            <person name="Woyke T."/>
        </authorList>
    </citation>
    <scope>NUCLEOTIDE SEQUENCE [LARGE SCALE GENOMIC DNA]</scope>
    <source>
        <strain evidence="2">DSM 18247 / JCM 13945 / KWC4</strain>
        <plasmid evidence="2">Plasmid pTHECO01</plasmid>
    </source>
</reference>
<accession>L0EK35</accession>
<dbReference type="EMBL" id="CP003256">
    <property type="protein sequence ID" value="AGA60054.1"/>
    <property type="molecule type" value="Genomic_DNA"/>
</dbReference>
<evidence type="ECO:0000313" key="1">
    <source>
        <dbReference type="EMBL" id="AGA60054.1"/>
    </source>
</evidence>
<dbReference type="HOGENOM" id="CLU_2669876_0_0_9"/>
<dbReference type="AlphaFoldDB" id="L0EK35"/>
<evidence type="ECO:0000313" key="2">
    <source>
        <dbReference type="Proteomes" id="UP000010795"/>
    </source>
</evidence>
<keyword evidence="2" id="KW-1185">Reference proteome</keyword>
<dbReference type="KEGG" id="tco:Theco_4053"/>
<organism evidence="1 2">
    <name type="scientific">Thermobacillus composti (strain DSM 18247 / JCM 13945 / KWC4)</name>
    <dbReference type="NCBI Taxonomy" id="717605"/>
    <lineage>
        <taxon>Bacteria</taxon>
        <taxon>Bacillati</taxon>
        <taxon>Bacillota</taxon>
        <taxon>Bacilli</taxon>
        <taxon>Bacillales</taxon>
        <taxon>Paenibacillaceae</taxon>
        <taxon>Thermobacillus</taxon>
    </lineage>
</organism>